<evidence type="ECO:0000313" key="3">
    <source>
        <dbReference type="EMBL" id="MPN32500.1"/>
    </source>
</evidence>
<evidence type="ECO:0000259" key="2">
    <source>
        <dbReference type="Pfam" id="PF00892"/>
    </source>
</evidence>
<dbReference type="InterPro" id="IPR000620">
    <property type="entry name" value="EamA_dom"/>
</dbReference>
<dbReference type="EMBL" id="VSSQ01084551">
    <property type="protein sequence ID" value="MPN32500.1"/>
    <property type="molecule type" value="Genomic_DNA"/>
</dbReference>
<feature type="transmembrane region" description="Helical" evidence="1">
    <location>
        <begin position="6"/>
        <end position="22"/>
    </location>
</feature>
<dbReference type="InterPro" id="IPR037185">
    <property type="entry name" value="EmrE-like"/>
</dbReference>
<organism evidence="3">
    <name type="scientific">bioreactor metagenome</name>
    <dbReference type="NCBI Taxonomy" id="1076179"/>
    <lineage>
        <taxon>unclassified sequences</taxon>
        <taxon>metagenomes</taxon>
        <taxon>ecological metagenomes</taxon>
    </lineage>
</organism>
<reference evidence="3" key="1">
    <citation type="submission" date="2019-08" db="EMBL/GenBank/DDBJ databases">
        <authorList>
            <person name="Kucharzyk K."/>
            <person name="Murdoch R.W."/>
            <person name="Higgins S."/>
            <person name="Loffler F."/>
        </authorList>
    </citation>
    <scope>NUCLEOTIDE SEQUENCE</scope>
</reference>
<gene>
    <name evidence="3" type="ORF">SDC9_179979</name>
</gene>
<keyword evidence="1" id="KW-0812">Transmembrane</keyword>
<dbReference type="Pfam" id="PF00892">
    <property type="entry name" value="EamA"/>
    <property type="match status" value="1"/>
</dbReference>
<feature type="transmembrane region" description="Helical" evidence="1">
    <location>
        <begin position="52"/>
        <end position="69"/>
    </location>
</feature>
<dbReference type="AlphaFoldDB" id="A0A645H1G1"/>
<accession>A0A645H1G1</accession>
<dbReference type="SUPFAM" id="SSF103481">
    <property type="entry name" value="Multidrug resistance efflux transporter EmrE"/>
    <property type="match status" value="1"/>
</dbReference>
<feature type="transmembrane region" description="Helical" evidence="1">
    <location>
        <begin position="29"/>
        <end position="46"/>
    </location>
</feature>
<comment type="caution">
    <text evidence="3">The sequence shown here is derived from an EMBL/GenBank/DDBJ whole genome shotgun (WGS) entry which is preliminary data.</text>
</comment>
<proteinExistence type="predicted"/>
<protein>
    <recommendedName>
        <fullName evidence="2">EamA domain-containing protein</fullName>
    </recommendedName>
</protein>
<keyword evidence="1" id="KW-1133">Transmembrane helix</keyword>
<evidence type="ECO:0000256" key="1">
    <source>
        <dbReference type="SAM" id="Phobius"/>
    </source>
</evidence>
<sequence length="132" mass="15123">MGLGFFSYGLGIVLFILAMRNMGASRTSAFFGAAPFVGVIISFLLFRQVPNSLFLISLPFMVIGAILILSEEHSHEHSHELLEHEHRHNHDDGHHVHEHEEGAIKEHSHVHIHREFKHSHSHMPDIHHRHAH</sequence>
<keyword evidence="1" id="KW-0472">Membrane</keyword>
<feature type="domain" description="EamA" evidence="2">
    <location>
        <begin position="3"/>
        <end position="69"/>
    </location>
</feature>
<name>A0A645H1G1_9ZZZZ</name>
<dbReference type="GO" id="GO:0016020">
    <property type="term" value="C:membrane"/>
    <property type="evidence" value="ECO:0007669"/>
    <property type="project" value="InterPro"/>
</dbReference>